<dbReference type="RefSeq" id="WP_154535595.1">
    <property type="nucleotide sequence ID" value="NZ_VUNG01000072.1"/>
</dbReference>
<keyword evidence="3" id="KW-1185">Reference proteome</keyword>
<dbReference type="Pfam" id="PF04326">
    <property type="entry name" value="SLFN_AlbA_2"/>
    <property type="match status" value="1"/>
</dbReference>
<keyword evidence="2" id="KW-0067">ATP-binding</keyword>
<keyword evidence="2" id="KW-0547">Nucleotide-binding</keyword>
<name>A0A7K0KKN1_9BACT</name>
<organism evidence="2 3">
    <name type="scientific">Hallella mizrahii</name>
    <dbReference type="NCBI Taxonomy" id="2606637"/>
    <lineage>
        <taxon>Bacteria</taxon>
        <taxon>Pseudomonadati</taxon>
        <taxon>Bacteroidota</taxon>
        <taxon>Bacteroidia</taxon>
        <taxon>Bacteroidales</taxon>
        <taxon>Prevotellaceae</taxon>
        <taxon>Hallella</taxon>
    </lineage>
</organism>
<dbReference type="Proteomes" id="UP000438914">
    <property type="component" value="Unassembled WGS sequence"/>
</dbReference>
<dbReference type="InterPro" id="IPR007421">
    <property type="entry name" value="Schlafen_AlbA_2_dom"/>
</dbReference>
<dbReference type="InterPro" id="IPR038461">
    <property type="entry name" value="Schlafen_AlbA_2_dom_sf"/>
</dbReference>
<feature type="domain" description="Schlafen AlbA-2" evidence="1">
    <location>
        <begin position="919"/>
        <end position="1052"/>
    </location>
</feature>
<dbReference type="EMBL" id="VUNG01000072">
    <property type="protein sequence ID" value="MST86000.1"/>
    <property type="molecule type" value="Genomic_DNA"/>
</dbReference>
<comment type="caution">
    <text evidence="2">The sequence shown here is derived from an EMBL/GenBank/DDBJ whole genome shotgun (WGS) entry which is preliminary data.</text>
</comment>
<evidence type="ECO:0000313" key="2">
    <source>
        <dbReference type="EMBL" id="MST86000.1"/>
    </source>
</evidence>
<dbReference type="GO" id="GO:0005524">
    <property type="term" value="F:ATP binding"/>
    <property type="evidence" value="ECO:0007669"/>
    <property type="project" value="UniProtKB-KW"/>
</dbReference>
<reference evidence="2 3" key="1">
    <citation type="submission" date="2019-08" db="EMBL/GenBank/DDBJ databases">
        <title>In-depth cultivation of the pig gut microbiome towards novel bacterial diversity and tailored functional studies.</title>
        <authorList>
            <person name="Wylensek D."/>
            <person name="Hitch T.C.A."/>
            <person name="Clavel T."/>
        </authorList>
    </citation>
    <scope>NUCLEOTIDE SEQUENCE [LARGE SCALE GENOMIC DNA]</scope>
    <source>
        <strain evidence="2 3">LKV-178-WT-2A</strain>
    </source>
</reference>
<evidence type="ECO:0000313" key="3">
    <source>
        <dbReference type="Proteomes" id="UP000438914"/>
    </source>
</evidence>
<sequence>MILPETKEKQRITVDVVRTDPDSHQFIVTYGNDGKLYRLPMLLYQKRSTVPDTLPCIIEESFNGGIHLRQDYETLIRQFYHEGDKVEFSIKRSHDNFYILQESHGFTTRLDKSCIPNPALTPRVICQVERIKGRYMHVQPVENLQAHKYDFPIKDHQLSTLLGNRKWNSNSLRELLLGSTNPDLFDNACYQWIANMASEYHDKDLLRQDLIDFKDCLLHVLEQSELLNMCDAVSRDILEHRFTDFIEQTSFFINALDLVKNQLGEKYIEQTLNKLECSNYVFHPRECFFTMLCIFLQDDSLMQKCMPRMISIIRKHDLALSKRAPFGKLWITLLEYYIRKSYETPDSLNSQGTIETMIQALALQLNLAEDDDSDLFDVVLNRSLLYRLCSKMGVADPKSLLEESLYNLVSDSGDQAAYVVNTDDATLTANIIANQVSDTIDSSLAPVEYMTDNAKLLIKEGKISISASDVNSENVYTPLPTRLNLWHAFTIRLSEKPSADLRGNKSNTLPHFKQLWDFIYKSLFIGKHHNKKKEKPRLLPGEEVSIIIKQKIPSDDESKLLFQCEVIDEELQGIKGYIDAARDIVPYYPGKKLSLEDFYHNGSPLILPAAVDGIEDGEYHFVMNEICIDFMEDYRVEHLNFNSRLKCVLNNPQPGIKRVPAISTNGLSLSVDVEPGTPLSVLSKGKVVEVYKPTQGRPPYINATYRADVPDMIFSVGAAFHQFMVNLAHGEVFINEEEQENSEDFTSTMDADHLTELMYIFETYASFEDDYIKAYNYISTCRVLARMLNSEREQYYCKRLSLLELLNDFALNNSFSKESLAILNNADSLGFEQDSHLYNDFQQMIIVSWLDNDEHYDELYQMSCKRENPTLQMLAALVMSHNTVKKAGLISQADEIREKIRSILKLRHNQSDKKDYGREDYHTEFKTSIVYPENSMQSNLAVQTTKILQEICAFLNADGGTLYLGVNDQGIESGVEEDLKHPKFNGSLDHYEDYIHNQVATYLGQEAAHNIKTRWDEGTKANVLAISILPSPDPIALKGEYYERMGKSARRVNSDYLTAFLIGRKKWASEHQMKTKDESPAIINTPATISQEINVGTGTTPVPFTNKIKDKIQTSRFRNNVIHDYELNYLPTTAYLCFIDNDEYKLLHQDDYRTEDYRLELAIHEEEEKSWLIMVYSDGRVVKASMEKLLHRDCDRTFKRYSGKELIYASIANDDDELILGFVDGKGNKRLRFDDISKIKENSMQDYGETLCDVNFSDIHYVEIINRDKVPEWVQHNPPRKELGIVLKTVNGKRIADMLPGCSI</sequence>
<proteinExistence type="predicted"/>
<evidence type="ECO:0000259" key="1">
    <source>
        <dbReference type="Pfam" id="PF04326"/>
    </source>
</evidence>
<protein>
    <submittedName>
        <fullName evidence="2">ATP-binding protein</fullName>
    </submittedName>
</protein>
<accession>A0A7K0KKN1</accession>
<dbReference type="Gene3D" id="3.30.950.30">
    <property type="entry name" value="Schlafen, AAA domain"/>
    <property type="match status" value="1"/>
</dbReference>
<gene>
    <name evidence="2" type="ORF">FYJ73_15235</name>
</gene>